<comment type="caution">
    <text evidence="1">The sequence shown here is derived from an EMBL/GenBank/DDBJ whole genome shotgun (WGS) entry which is preliminary data.</text>
</comment>
<evidence type="ECO:0000313" key="2">
    <source>
        <dbReference type="Proteomes" id="UP000630353"/>
    </source>
</evidence>
<dbReference type="InterPro" id="IPR009241">
    <property type="entry name" value="HigB-like"/>
</dbReference>
<dbReference type="EMBL" id="BMZS01000009">
    <property type="protein sequence ID" value="GHD57578.1"/>
    <property type="molecule type" value="Genomic_DNA"/>
</dbReference>
<reference evidence="1" key="1">
    <citation type="journal article" date="2014" name="Int. J. Syst. Evol. Microbiol.">
        <title>Complete genome sequence of Corynebacterium casei LMG S-19264T (=DSM 44701T), isolated from a smear-ripened cheese.</title>
        <authorList>
            <consortium name="US DOE Joint Genome Institute (JGI-PGF)"/>
            <person name="Walter F."/>
            <person name="Albersmeier A."/>
            <person name="Kalinowski J."/>
            <person name="Ruckert C."/>
        </authorList>
    </citation>
    <scope>NUCLEOTIDE SEQUENCE</scope>
    <source>
        <strain evidence="1">KCTC 42651</strain>
    </source>
</reference>
<protein>
    <recommendedName>
        <fullName evidence="3">Phage-related protein</fullName>
    </recommendedName>
</protein>
<keyword evidence="2" id="KW-1185">Reference proteome</keyword>
<dbReference type="RefSeq" id="WP_229837389.1">
    <property type="nucleotide sequence ID" value="NZ_BMZS01000009.1"/>
</dbReference>
<name>A0A918XVA2_9PROT</name>
<organism evidence="1 2">
    <name type="scientific">Thalassobaculum fulvum</name>
    <dbReference type="NCBI Taxonomy" id="1633335"/>
    <lineage>
        <taxon>Bacteria</taxon>
        <taxon>Pseudomonadati</taxon>
        <taxon>Pseudomonadota</taxon>
        <taxon>Alphaproteobacteria</taxon>
        <taxon>Rhodospirillales</taxon>
        <taxon>Thalassobaculaceae</taxon>
        <taxon>Thalassobaculum</taxon>
    </lineage>
</organism>
<dbReference type="Proteomes" id="UP000630353">
    <property type="component" value="Unassembled WGS sequence"/>
</dbReference>
<evidence type="ECO:0000313" key="1">
    <source>
        <dbReference type="EMBL" id="GHD57578.1"/>
    </source>
</evidence>
<evidence type="ECO:0008006" key="3">
    <source>
        <dbReference type="Google" id="ProtNLM"/>
    </source>
</evidence>
<dbReference type="AlphaFoldDB" id="A0A918XVA2"/>
<gene>
    <name evidence="1" type="ORF">GCM10017083_39360</name>
</gene>
<reference evidence="1" key="2">
    <citation type="submission" date="2020-09" db="EMBL/GenBank/DDBJ databases">
        <authorList>
            <person name="Sun Q."/>
            <person name="Kim S."/>
        </authorList>
    </citation>
    <scope>NUCLEOTIDE SEQUENCE</scope>
    <source>
        <strain evidence="1">KCTC 42651</strain>
    </source>
</reference>
<accession>A0A918XVA2</accession>
<dbReference type="Pfam" id="PF05973">
    <property type="entry name" value="Gp49"/>
    <property type="match status" value="1"/>
</dbReference>
<sequence length="113" mass="13101">MPALKPLRFVGDARRRLDAFSAHAKQQAGYQLYRVQTGRPPADFKPMPSIGPGVEELRVWDSENRTYRVIYTARLMDAVYVLHAFRKTSQRTEMRDIELARRRLKELLSGGRP</sequence>
<proteinExistence type="predicted"/>